<dbReference type="SUPFAM" id="SSF51445">
    <property type="entry name" value="(Trans)glycosidases"/>
    <property type="match status" value="1"/>
</dbReference>
<dbReference type="PANTHER" id="PTHR43053">
    <property type="entry name" value="GLYCOSIDASE FAMILY 31"/>
    <property type="match status" value="1"/>
</dbReference>
<feature type="domain" description="Glycosyl hydrolase family 36 C-terminal" evidence="8">
    <location>
        <begin position="650"/>
        <end position="726"/>
    </location>
</feature>
<dbReference type="PRINTS" id="PR00743">
    <property type="entry name" value="GLHYDRLASE36"/>
</dbReference>
<dbReference type="Proteomes" id="UP000595897">
    <property type="component" value="Chromosome"/>
</dbReference>
<feature type="active site" description="Nucleophile" evidence="6">
    <location>
        <position position="478"/>
    </location>
</feature>
<dbReference type="Gene3D" id="3.20.20.70">
    <property type="entry name" value="Aldolase class I"/>
    <property type="match status" value="1"/>
</dbReference>
<dbReference type="InterPro" id="IPR038417">
    <property type="entry name" value="Alpga-gal_N_sf"/>
</dbReference>
<dbReference type="EMBL" id="AP024169">
    <property type="protein sequence ID" value="BCN32115.1"/>
    <property type="molecule type" value="Genomic_DNA"/>
</dbReference>
<evidence type="ECO:0000256" key="4">
    <source>
        <dbReference type="ARBA" id="ARBA00023295"/>
    </source>
</evidence>
<evidence type="ECO:0000259" key="9">
    <source>
        <dbReference type="Pfam" id="PF16875"/>
    </source>
</evidence>
<dbReference type="CDD" id="cd14791">
    <property type="entry name" value="GH36"/>
    <property type="match status" value="1"/>
</dbReference>
<evidence type="ECO:0000256" key="6">
    <source>
        <dbReference type="PIRSR" id="PIRSR005536-1"/>
    </source>
</evidence>
<dbReference type="RefSeq" id="WP_271713188.1">
    <property type="nucleotide sequence ID" value="NZ_AP024169.1"/>
</dbReference>
<protein>
    <recommendedName>
        <fullName evidence="2 5">Alpha-galactosidase</fullName>
        <ecNumber evidence="2 5">3.2.1.22</ecNumber>
    </recommendedName>
</protein>
<keyword evidence="11" id="KW-1185">Reference proteome</keyword>
<comment type="similarity">
    <text evidence="5">Belongs to the glycosyl hydrolase.</text>
</comment>
<feature type="active site" description="Proton donor" evidence="6">
    <location>
        <position position="548"/>
    </location>
</feature>
<evidence type="ECO:0000256" key="3">
    <source>
        <dbReference type="ARBA" id="ARBA00022801"/>
    </source>
</evidence>
<dbReference type="EC" id="3.2.1.22" evidence="2 5"/>
<dbReference type="InterPro" id="IPR031704">
    <property type="entry name" value="Glyco_hydro_36_N"/>
</dbReference>
<dbReference type="InterPro" id="IPR002252">
    <property type="entry name" value="Glyco_hydro_36"/>
</dbReference>
<dbReference type="InterPro" id="IPR000111">
    <property type="entry name" value="Glyco_hydro_27/36_CS"/>
</dbReference>
<dbReference type="KEGG" id="ahb:bsdtb5_34100"/>
<evidence type="ECO:0000256" key="2">
    <source>
        <dbReference type="ARBA" id="ARBA00012755"/>
    </source>
</evidence>
<feature type="binding site" evidence="7">
    <location>
        <begin position="366"/>
        <end position="367"/>
    </location>
    <ligand>
        <name>substrate</name>
    </ligand>
</feature>
<dbReference type="GO" id="GO:0016052">
    <property type="term" value="P:carbohydrate catabolic process"/>
    <property type="evidence" value="ECO:0007669"/>
    <property type="project" value="InterPro"/>
</dbReference>
<sequence>MGIHFYEKERVFKLDTKNTSYIIGIVDEENFVGHIYYGKKLEDYNLQYLMRVDEAPFVPSMNNRDRLSFYDSFPMEYSTHGIGDFRSDCIAVETLLGHTALQLGYVSHEIYAGKSELKGLPATFGTENECTTLELLCKDSVLGLEVTLTYTAFEEVDAITRSVRVLNHGSEDIYLTKVLSACLDMDNEEFDMITLHGSWARERHIQRRAVGYGNQSSSSIRGESSHQEHPFMALAKKNATEDCGEVYGFNFVYSGNFIASVEMNQFENIRAIMGINPYDFKWKLEVGDSFQAPEVVLVYSDQGIGGMSRTFHDLYRNHLIRGEYKDKKRPILINNWEATYFDFNTEKLLNIAREASELGIEMLVMDDGWFGTRSSDNCALGDWIVNEEKINGGLTYLVEEVNKLGMKFGIWFEPEMISPDSDLYRAHPDWAIAVPNRIAGLARNQYVLDFSRKEVVDYIYESIAKILRSANIEYVKWDMNRPLSDIGSVGLPADRQGELYHRYVLGVYDLQERLTREFPYLLLENCSGGGARFDAGMLYYSPQIWCSDDTDAIERLQIQEGTALVYPLSAMGAHVSDCPNHTVGRVTPFETRGYVALAGTFGYELDVTKIPEDDRKMIPDQIQMYHKYNDLVRTGDYYRIASYSENHMYDCWQVVSKDKKETLVTFIQVLNRANSHSRRIKVKGLNEDKEYRIEGEDRIFKGSTLMNAGILVQNPWGDFKGQLIHIVEC</sequence>
<comment type="catalytic activity">
    <reaction evidence="1 5">
        <text>Hydrolysis of terminal, non-reducing alpha-D-galactose residues in alpha-D-galactosides, including galactose oligosaccharides, galactomannans and galactolipids.</text>
        <dbReference type="EC" id="3.2.1.22"/>
    </reaction>
</comment>
<dbReference type="InterPro" id="IPR013785">
    <property type="entry name" value="Aldolase_TIM"/>
</dbReference>
<gene>
    <name evidence="10" type="ORF">bsdtb5_34100</name>
</gene>
<evidence type="ECO:0000259" key="8">
    <source>
        <dbReference type="Pfam" id="PF16874"/>
    </source>
</evidence>
<feature type="binding site" evidence="7">
    <location>
        <position position="199"/>
    </location>
    <ligand>
        <name>substrate</name>
    </ligand>
</feature>
<name>A0A7R7ENH9_9FIRM</name>
<feature type="binding site" evidence="7">
    <location>
        <position position="526"/>
    </location>
    <ligand>
        <name>substrate</name>
    </ligand>
</feature>
<dbReference type="InterPro" id="IPR013780">
    <property type="entry name" value="Glyco_hydro_b"/>
</dbReference>
<feature type="binding site" evidence="7">
    <location>
        <position position="548"/>
    </location>
    <ligand>
        <name>substrate</name>
    </ligand>
</feature>
<dbReference type="PANTHER" id="PTHR43053:SF3">
    <property type="entry name" value="ALPHA-GALACTOSIDASE C-RELATED"/>
    <property type="match status" value="1"/>
</dbReference>
<evidence type="ECO:0000256" key="5">
    <source>
        <dbReference type="PIRNR" id="PIRNR005536"/>
    </source>
</evidence>
<dbReference type="Pfam" id="PF16874">
    <property type="entry name" value="Glyco_hydro_36C"/>
    <property type="match status" value="1"/>
</dbReference>
<dbReference type="Pfam" id="PF02065">
    <property type="entry name" value="Melibiase"/>
    <property type="match status" value="1"/>
</dbReference>
<dbReference type="FunFam" id="3.20.20.70:FF:000118">
    <property type="entry name" value="Alpha-galactosidase"/>
    <property type="match status" value="1"/>
</dbReference>
<keyword evidence="4 5" id="KW-0326">Glycosidase</keyword>
<accession>A0A7R7ENH9</accession>
<evidence type="ECO:0000256" key="1">
    <source>
        <dbReference type="ARBA" id="ARBA00001255"/>
    </source>
</evidence>
<reference evidence="10 11" key="1">
    <citation type="submission" date="2020-11" db="EMBL/GenBank/DDBJ databases">
        <title>Draft genome sequencing of a Lachnospiraceae strain isolated from anoxic soil subjected to BSD treatment.</title>
        <authorList>
            <person name="Uek A."/>
            <person name="Tonouchi A."/>
        </authorList>
    </citation>
    <scope>NUCLEOTIDE SEQUENCE [LARGE SCALE GENOMIC DNA]</scope>
    <source>
        <strain evidence="10 11">TB5</strain>
    </source>
</reference>
<dbReference type="PIRSF" id="PIRSF005536">
    <property type="entry name" value="Agal"/>
    <property type="match status" value="1"/>
</dbReference>
<keyword evidence="3 5" id="KW-0378">Hydrolase</keyword>
<evidence type="ECO:0000256" key="7">
    <source>
        <dbReference type="PIRSR" id="PIRSR005536-2"/>
    </source>
</evidence>
<dbReference type="Gene3D" id="2.60.40.1180">
    <property type="entry name" value="Golgi alpha-mannosidase II"/>
    <property type="match status" value="1"/>
</dbReference>
<feature type="binding site" evidence="7">
    <location>
        <begin position="476"/>
        <end position="480"/>
    </location>
    <ligand>
        <name>substrate</name>
    </ligand>
</feature>
<dbReference type="Pfam" id="PF16875">
    <property type="entry name" value="Glyco_hydro_36N"/>
    <property type="match status" value="1"/>
</dbReference>
<dbReference type="PROSITE" id="PS00512">
    <property type="entry name" value="ALPHA_GALACTOSIDASE"/>
    <property type="match status" value="1"/>
</dbReference>
<organism evidence="10 11">
    <name type="scientific">Anaeromicropila herbilytica</name>
    <dbReference type="NCBI Taxonomy" id="2785025"/>
    <lineage>
        <taxon>Bacteria</taxon>
        <taxon>Bacillati</taxon>
        <taxon>Bacillota</taxon>
        <taxon>Clostridia</taxon>
        <taxon>Lachnospirales</taxon>
        <taxon>Lachnospiraceae</taxon>
        <taxon>Anaeromicropila</taxon>
    </lineage>
</organism>
<dbReference type="InterPro" id="IPR031705">
    <property type="entry name" value="Glyco_hydro_36_C"/>
</dbReference>
<evidence type="ECO:0000313" key="10">
    <source>
        <dbReference type="EMBL" id="BCN32115.1"/>
    </source>
</evidence>
<proteinExistence type="inferred from homology"/>
<feature type="binding site" evidence="7">
    <location>
        <position position="443"/>
    </location>
    <ligand>
        <name>substrate</name>
    </ligand>
</feature>
<dbReference type="InterPro" id="IPR050985">
    <property type="entry name" value="Alpha-glycosidase_related"/>
</dbReference>
<dbReference type="GO" id="GO:0004557">
    <property type="term" value="F:alpha-galactosidase activity"/>
    <property type="evidence" value="ECO:0007669"/>
    <property type="project" value="UniProtKB-UniRule"/>
</dbReference>
<dbReference type="AlphaFoldDB" id="A0A7R7ENH9"/>
<dbReference type="InterPro" id="IPR017853">
    <property type="entry name" value="GH"/>
</dbReference>
<feature type="domain" description="Glycosyl hydrolase family 36 N-terminal" evidence="9">
    <location>
        <begin position="31"/>
        <end position="285"/>
    </location>
</feature>
<dbReference type="Gene3D" id="2.70.98.60">
    <property type="entry name" value="alpha-galactosidase from lactobacil brevis"/>
    <property type="match status" value="1"/>
</dbReference>
<evidence type="ECO:0000313" key="11">
    <source>
        <dbReference type="Proteomes" id="UP000595897"/>
    </source>
</evidence>